<dbReference type="PRINTS" id="PR01036">
    <property type="entry name" value="TCRTETB"/>
</dbReference>
<dbReference type="PANTHER" id="PTHR23501">
    <property type="entry name" value="MAJOR FACILITATOR SUPERFAMILY"/>
    <property type="match status" value="1"/>
</dbReference>
<evidence type="ECO:0000259" key="8">
    <source>
        <dbReference type="PROSITE" id="PS50850"/>
    </source>
</evidence>
<dbReference type="Gene3D" id="1.20.1250.20">
    <property type="entry name" value="MFS general substrate transporter like domains"/>
    <property type="match status" value="1"/>
</dbReference>
<evidence type="ECO:0000313" key="9">
    <source>
        <dbReference type="EMBL" id="SCG79733.1"/>
    </source>
</evidence>
<evidence type="ECO:0000256" key="6">
    <source>
        <dbReference type="ARBA" id="ARBA00022989"/>
    </source>
</evidence>
<dbReference type="RefSeq" id="WP_067312092.1">
    <property type="nucleotide sequence ID" value="NZ_LRMV01000121.1"/>
</dbReference>
<evidence type="ECO:0000313" key="10">
    <source>
        <dbReference type="Proteomes" id="UP000198226"/>
    </source>
</evidence>
<dbReference type="InterPro" id="IPR011701">
    <property type="entry name" value="MFS"/>
</dbReference>
<dbReference type="PANTHER" id="PTHR23501:SF197">
    <property type="entry name" value="COMD"/>
    <property type="match status" value="1"/>
</dbReference>
<organism evidence="9 10">
    <name type="scientific">Micromonospora rifamycinica</name>
    <dbReference type="NCBI Taxonomy" id="291594"/>
    <lineage>
        <taxon>Bacteria</taxon>
        <taxon>Bacillati</taxon>
        <taxon>Actinomycetota</taxon>
        <taxon>Actinomycetes</taxon>
        <taxon>Micromonosporales</taxon>
        <taxon>Micromonosporaceae</taxon>
        <taxon>Micromonospora</taxon>
    </lineage>
</organism>
<dbReference type="OrthoDB" id="9807274at2"/>
<evidence type="ECO:0000256" key="3">
    <source>
        <dbReference type="ARBA" id="ARBA00022448"/>
    </source>
</evidence>
<dbReference type="GO" id="GO:0022857">
    <property type="term" value="F:transmembrane transporter activity"/>
    <property type="evidence" value="ECO:0007669"/>
    <property type="project" value="InterPro"/>
</dbReference>
<dbReference type="EMBL" id="LT607752">
    <property type="protein sequence ID" value="SCG79733.1"/>
    <property type="molecule type" value="Genomic_DNA"/>
</dbReference>
<dbReference type="CDD" id="cd17502">
    <property type="entry name" value="MFS_Azr1_MDR_like"/>
    <property type="match status" value="1"/>
</dbReference>
<evidence type="ECO:0000256" key="4">
    <source>
        <dbReference type="ARBA" id="ARBA00022475"/>
    </source>
</evidence>
<dbReference type="AlphaFoldDB" id="A0A109II00"/>
<keyword evidence="10" id="KW-1185">Reference proteome</keyword>
<keyword evidence="3" id="KW-0813">Transport</keyword>
<dbReference type="InterPro" id="IPR036259">
    <property type="entry name" value="MFS_trans_sf"/>
</dbReference>
<keyword evidence="5" id="KW-0812">Transmembrane</keyword>
<feature type="domain" description="Major facilitator superfamily (MFS) profile" evidence="8">
    <location>
        <begin position="16"/>
        <end position="502"/>
    </location>
</feature>
<dbReference type="NCBIfam" id="TIGR00711">
    <property type="entry name" value="efflux_EmrB"/>
    <property type="match status" value="1"/>
</dbReference>
<dbReference type="GO" id="GO:0005886">
    <property type="term" value="C:plasma membrane"/>
    <property type="evidence" value="ECO:0007669"/>
    <property type="project" value="UniProtKB-SubCell"/>
</dbReference>
<protein>
    <submittedName>
        <fullName evidence="9">Drug resistance transporter, EmrB/QacA subfamily</fullName>
    </submittedName>
</protein>
<name>A0A109II00_9ACTN</name>
<evidence type="ECO:0000256" key="5">
    <source>
        <dbReference type="ARBA" id="ARBA00022692"/>
    </source>
</evidence>
<keyword evidence="7" id="KW-0472">Membrane</keyword>
<gene>
    <name evidence="9" type="ORF">GA0070623_4745</name>
</gene>
<reference evidence="10" key="1">
    <citation type="submission" date="2016-06" db="EMBL/GenBank/DDBJ databases">
        <authorList>
            <person name="Varghese N."/>
            <person name="Submissions Spin"/>
        </authorList>
    </citation>
    <scope>NUCLEOTIDE SEQUENCE [LARGE SCALE GENOMIC DNA]</scope>
    <source>
        <strain evidence="10">DSM 44983</strain>
    </source>
</reference>
<dbReference type="FunFam" id="1.20.1720.10:FF:000004">
    <property type="entry name" value="EmrB/QacA family drug resistance transporter"/>
    <property type="match status" value="1"/>
</dbReference>
<dbReference type="Gene3D" id="1.20.1720.10">
    <property type="entry name" value="Multidrug resistance protein D"/>
    <property type="match status" value="1"/>
</dbReference>
<proteinExistence type="inferred from homology"/>
<dbReference type="SUPFAM" id="SSF103473">
    <property type="entry name" value="MFS general substrate transporter"/>
    <property type="match status" value="1"/>
</dbReference>
<accession>A0A109II00</accession>
<comment type="subcellular location">
    <subcellularLocation>
        <location evidence="1">Cell membrane</location>
        <topology evidence="1">Multi-pass membrane protein</topology>
    </subcellularLocation>
</comment>
<keyword evidence="4" id="KW-1003">Cell membrane</keyword>
<sequence length="528" mass="55588">MTQETQATAKPNIRVVLFGLMIAMMLAMLDNMIVSTALPRIVSEFGGVNHFTWVVTAYVLGTTVSTPIWGKLGDLYGRKAVFLTSVVIFLIGSMLCGMSGSELLGGTGNGMVELIAFRALQGLGAGGLMVGVMAIIGDLVPPRERGRYQGMIAGIMAVAMVAGPLVGGFITDNLSWRWAFYVNLPLGGLALLILATTMHLPKYRTEHKIDWLGAALLSVGITAIVLVTTWGGNEYDWTSPQILGLAVLALVSLLVFGLVERRVVEPILPLGLFANRNFTLISAIAFLLGFAMFGAMNFLPLYQQTVQGASATNSGLLLLPLMFGMLVVSLVVGRAITKTGRYRMYPIAGGVLMAAGMALLSRLEVDTGKVETSLYMLVLGAGMGFLMQTSMLIAQNSVEQKDLGAASGAATFFRSIGGSFGISLFGAIFANRLAGSTAGGAFGGGTGEGRGLDLEKLGELPAQARAAVLGGLSDAISHVFFWAMIITIAVPVLAWFIREIPLRTANDVPAADATPEEKAEVALGKAPV</sequence>
<evidence type="ECO:0000256" key="1">
    <source>
        <dbReference type="ARBA" id="ARBA00004651"/>
    </source>
</evidence>
<keyword evidence="6" id="KW-1133">Transmembrane helix</keyword>
<evidence type="ECO:0000256" key="7">
    <source>
        <dbReference type="ARBA" id="ARBA00023136"/>
    </source>
</evidence>
<comment type="similarity">
    <text evidence="2">Belongs to the major facilitator superfamily. TCR/Tet family.</text>
</comment>
<dbReference type="PROSITE" id="PS50850">
    <property type="entry name" value="MFS"/>
    <property type="match status" value="1"/>
</dbReference>
<dbReference type="Pfam" id="PF07690">
    <property type="entry name" value="MFS_1"/>
    <property type="match status" value="1"/>
</dbReference>
<dbReference type="InterPro" id="IPR004638">
    <property type="entry name" value="EmrB-like"/>
</dbReference>
<dbReference type="Proteomes" id="UP000198226">
    <property type="component" value="Chromosome I"/>
</dbReference>
<dbReference type="InterPro" id="IPR020846">
    <property type="entry name" value="MFS_dom"/>
</dbReference>
<evidence type="ECO:0000256" key="2">
    <source>
        <dbReference type="ARBA" id="ARBA00007520"/>
    </source>
</evidence>